<sequence length="299" mass="33141">MNQRNVDYISRNNPRKLYPIVDNKLITKKYAKKHNIAVPELIDSIQYQFEIKNLETILKGIDKFVIKPAQGAGGKGILVITDRKGDSFYKPSGMEVSFDDIKRHISNILSGLHSLGGKTDVAMFEKLVDFDPVFEPYSYEGVPDVRMIVYQGYPVMAMLRCSTHASDGKANLHQGAVGVGIDIKTGRSLFAVQNGRNIERHPDTNSVFSELQVPHWDAILPLSAACYEMTGMGYLGCDIVIDKHKGALILEVNARPGLAIQIANNKGLLDRLNYVEHKAPKSASPEERAAFSVEHFGAL</sequence>
<evidence type="ECO:0000256" key="2">
    <source>
        <dbReference type="PROSITE-ProRule" id="PRU00409"/>
    </source>
</evidence>
<organism evidence="4 5">
    <name type="scientific">Alkalimarinus sediminis</name>
    <dbReference type="NCBI Taxonomy" id="1632866"/>
    <lineage>
        <taxon>Bacteria</taxon>
        <taxon>Pseudomonadati</taxon>
        <taxon>Pseudomonadota</taxon>
        <taxon>Gammaproteobacteria</taxon>
        <taxon>Alteromonadales</taxon>
        <taxon>Alteromonadaceae</taxon>
        <taxon>Alkalimarinus</taxon>
    </lineage>
</organism>
<evidence type="ECO:0000256" key="1">
    <source>
        <dbReference type="ARBA" id="ARBA00023211"/>
    </source>
</evidence>
<keyword evidence="2" id="KW-0067">ATP-binding</keyword>
<dbReference type="Pfam" id="PF14397">
    <property type="entry name" value="ATPgrasp_ST"/>
    <property type="match status" value="1"/>
</dbReference>
<keyword evidence="1" id="KW-0464">Manganese</keyword>
<evidence type="ECO:0000259" key="3">
    <source>
        <dbReference type="PROSITE" id="PS50975"/>
    </source>
</evidence>
<dbReference type="GO" id="GO:0005524">
    <property type="term" value="F:ATP binding"/>
    <property type="evidence" value="ECO:0007669"/>
    <property type="project" value="UniProtKB-UniRule"/>
</dbReference>
<dbReference type="KEGG" id="asem:NNL22_16815"/>
<dbReference type="InterPro" id="IPR039523">
    <property type="entry name" value="RimK-rel_E_lig_ATP-grasp"/>
</dbReference>
<dbReference type="EMBL" id="CP101527">
    <property type="protein sequence ID" value="UZW74660.1"/>
    <property type="molecule type" value="Genomic_DNA"/>
</dbReference>
<dbReference type="InterPro" id="IPR011761">
    <property type="entry name" value="ATP-grasp"/>
</dbReference>
<keyword evidence="4" id="KW-0436">Ligase</keyword>
<dbReference type="InterPro" id="IPR011758">
    <property type="entry name" value="RimK-rel_E_lig"/>
</dbReference>
<gene>
    <name evidence="4" type="ORF">NNL22_16815</name>
</gene>
<keyword evidence="2" id="KW-0547">Nucleotide-binding</keyword>
<feature type="domain" description="ATP-grasp" evidence="3">
    <location>
        <begin position="28"/>
        <end position="283"/>
    </location>
</feature>
<proteinExistence type="predicted"/>
<protein>
    <submittedName>
        <fullName evidence="4">Alpha-L-glutamate ligase-like protein</fullName>
    </submittedName>
</protein>
<dbReference type="GO" id="GO:0046872">
    <property type="term" value="F:metal ion binding"/>
    <property type="evidence" value="ECO:0007669"/>
    <property type="project" value="InterPro"/>
</dbReference>
<dbReference type="PROSITE" id="PS50975">
    <property type="entry name" value="ATP_GRASP"/>
    <property type="match status" value="1"/>
</dbReference>
<dbReference type="SUPFAM" id="SSF56059">
    <property type="entry name" value="Glutathione synthetase ATP-binding domain-like"/>
    <property type="match status" value="1"/>
</dbReference>
<dbReference type="GO" id="GO:0005737">
    <property type="term" value="C:cytoplasm"/>
    <property type="evidence" value="ECO:0007669"/>
    <property type="project" value="TreeGrafter"/>
</dbReference>
<name>A0A9E8KPY6_9ALTE</name>
<evidence type="ECO:0000313" key="5">
    <source>
        <dbReference type="Proteomes" id="UP001164472"/>
    </source>
</evidence>
<dbReference type="GO" id="GO:0009432">
    <property type="term" value="P:SOS response"/>
    <property type="evidence" value="ECO:0007669"/>
    <property type="project" value="TreeGrafter"/>
</dbReference>
<dbReference type="GO" id="GO:0018169">
    <property type="term" value="F:ribosomal S6-glutamic acid ligase activity"/>
    <property type="evidence" value="ECO:0007669"/>
    <property type="project" value="TreeGrafter"/>
</dbReference>
<dbReference type="PANTHER" id="PTHR21621:SF0">
    <property type="entry name" value="BETA-CITRYLGLUTAMATE SYNTHASE B-RELATED"/>
    <property type="match status" value="1"/>
</dbReference>
<dbReference type="Gene3D" id="3.30.470.20">
    <property type="entry name" value="ATP-grasp fold, B domain"/>
    <property type="match status" value="1"/>
</dbReference>
<dbReference type="NCBIfam" id="TIGR02291">
    <property type="entry name" value="rimK_rel_E_lig"/>
    <property type="match status" value="1"/>
</dbReference>
<dbReference type="Proteomes" id="UP001164472">
    <property type="component" value="Chromosome"/>
</dbReference>
<evidence type="ECO:0000313" key="4">
    <source>
        <dbReference type="EMBL" id="UZW74660.1"/>
    </source>
</evidence>
<reference evidence="4" key="1">
    <citation type="submission" date="2022-07" db="EMBL/GenBank/DDBJ databases">
        <title>Alkalimarinus sp. nov., isolated from gut of a Alitta virens.</title>
        <authorList>
            <person name="Yang A.I."/>
            <person name="Shin N.-R."/>
        </authorList>
    </citation>
    <scope>NUCLEOTIDE SEQUENCE</scope>
    <source>
        <strain evidence="4">FA028</strain>
    </source>
</reference>
<keyword evidence="5" id="KW-1185">Reference proteome</keyword>
<dbReference type="AlphaFoldDB" id="A0A9E8KPY6"/>
<dbReference type="PANTHER" id="PTHR21621">
    <property type="entry name" value="RIBOSOMAL PROTEIN S6 MODIFICATION PROTEIN"/>
    <property type="match status" value="1"/>
</dbReference>
<accession>A0A9E8KPY6</accession>